<reference evidence="2 3" key="1">
    <citation type="journal article" date="2019" name="Int. J. Syst. Evol. Microbiol.">
        <title>The Global Catalogue of Microorganisms (GCM) 10K type strain sequencing project: providing services to taxonomists for standard genome sequencing and annotation.</title>
        <authorList>
            <consortium name="The Broad Institute Genomics Platform"/>
            <consortium name="The Broad Institute Genome Sequencing Center for Infectious Disease"/>
            <person name="Wu L."/>
            <person name="Ma J."/>
        </authorList>
    </citation>
    <scope>NUCLEOTIDE SEQUENCE [LARGE SCALE GENOMIC DNA]</scope>
    <source>
        <strain evidence="2 3">PSRA2</strain>
    </source>
</reference>
<gene>
    <name evidence="2" type="ORF">ACFQHK_07065</name>
</gene>
<keyword evidence="1" id="KW-0812">Transmembrane</keyword>
<feature type="transmembrane region" description="Helical" evidence="1">
    <location>
        <begin position="54"/>
        <end position="76"/>
    </location>
</feature>
<feature type="transmembrane region" description="Helical" evidence="1">
    <location>
        <begin position="14"/>
        <end position="33"/>
    </location>
</feature>
<evidence type="ECO:0008006" key="4">
    <source>
        <dbReference type="Google" id="ProtNLM"/>
    </source>
</evidence>
<keyword evidence="3" id="KW-1185">Reference proteome</keyword>
<keyword evidence="1" id="KW-0472">Membrane</keyword>
<comment type="caution">
    <text evidence="2">The sequence shown here is derived from an EMBL/GenBank/DDBJ whole genome shotgun (WGS) entry which is preliminary data.</text>
</comment>
<feature type="transmembrane region" description="Helical" evidence="1">
    <location>
        <begin position="82"/>
        <end position="104"/>
    </location>
</feature>
<dbReference type="RefSeq" id="WP_304447955.1">
    <property type="nucleotide sequence ID" value="NZ_JARRAH010000001.1"/>
</dbReference>
<evidence type="ECO:0000256" key="1">
    <source>
        <dbReference type="SAM" id="Phobius"/>
    </source>
</evidence>
<evidence type="ECO:0000313" key="3">
    <source>
        <dbReference type="Proteomes" id="UP001596406"/>
    </source>
</evidence>
<name>A0ABD5U6U0_9EURY</name>
<protein>
    <recommendedName>
        <fullName evidence="4">DUF2178 domain-containing protein</fullName>
    </recommendedName>
</protein>
<dbReference type="AlphaFoldDB" id="A0ABD5U6U0"/>
<keyword evidence="1" id="KW-1133">Transmembrane helix</keyword>
<dbReference type="Proteomes" id="UP001596406">
    <property type="component" value="Unassembled WGS sequence"/>
</dbReference>
<organism evidence="2 3">
    <name type="scientific">Halomarina ordinaria</name>
    <dbReference type="NCBI Taxonomy" id="3033939"/>
    <lineage>
        <taxon>Archaea</taxon>
        <taxon>Methanobacteriati</taxon>
        <taxon>Methanobacteriota</taxon>
        <taxon>Stenosarchaea group</taxon>
        <taxon>Halobacteria</taxon>
        <taxon>Halobacteriales</taxon>
        <taxon>Natronomonadaceae</taxon>
        <taxon>Halomarina</taxon>
    </lineage>
</organism>
<dbReference type="EMBL" id="JBHSXM010000001">
    <property type="protein sequence ID" value="MFC6836265.1"/>
    <property type="molecule type" value="Genomic_DNA"/>
</dbReference>
<accession>A0ABD5U6U0</accession>
<proteinExistence type="predicted"/>
<evidence type="ECO:0000313" key="2">
    <source>
        <dbReference type="EMBL" id="MFC6836265.1"/>
    </source>
</evidence>
<sequence length="109" mass="11613">MVAVSVPLQSLPTLGYFLLLGVVTAGLLAFWAFQIRRDATPADPANRGAWLLGGLALLVLGGASAALVGGAMYLRVERDVPYHYVLVVGVLAFALHLVVTYAFVSTRWV</sequence>